<accession>A0A2C6M8F4</accession>
<name>A0A2C6M8F4_9FIRM</name>
<sequence length="72" mass="8572">ETIPQAEVIQRYRAKNKIEEVFREMKSQLALRPIHLTRPERVKVHVSICILAYLLVNTMEPYLKRPVIQYPL</sequence>
<dbReference type="GO" id="GO:0006313">
    <property type="term" value="P:DNA transposition"/>
    <property type="evidence" value="ECO:0007669"/>
    <property type="project" value="InterPro"/>
</dbReference>
<dbReference type="InterPro" id="IPR012337">
    <property type="entry name" value="RNaseH-like_sf"/>
</dbReference>
<proteinExistence type="predicted"/>
<comment type="caution">
    <text evidence="2">The sequence shown here is derived from an EMBL/GenBank/DDBJ whole genome shotgun (WGS) entry which is preliminary data.</text>
</comment>
<feature type="domain" description="Transposase IS4-like" evidence="1">
    <location>
        <begin position="3"/>
        <end position="55"/>
    </location>
</feature>
<dbReference type="InterPro" id="IPR002559">
    <property type="entry name" value="Transposase_11"/>
</dbReference>
<evidence type="ECO:0000313" key="2">
    <source>
        <dbReference type="EMBL" id="PHJ37379.1"/>
    </source>
</evidence>
<evidence type="ECO:0000313" key="3">
    <source>
        <dbReference type="Proteomes" id="UP000222564"/>
    </source>
</evidence>
<keyword evidence="3" id="KW-1185">Reference proteome</keyword>
<dbReference type="GO" id="GO:0003677">
    <property type="term" value="F:DNA binding"/>
    <property type="evidence" value="ECO:0007669"/>
    <property type="project" value="InterPro"/>
</dbReference>
<gene>
    <name evidence="2" type="ORF">P378_16545</name>
</gene>
<dbReference type="GO" id="GO:0004803">
    <property type="term" value="F:transposase activity"/>
    <property type="evidence" value="ECO:0007669"/>
    <property type="project" value="InterPro"/>
</dbReference>
<dbReference type="EMBL" id="AWQQ01000092">
    <property type="protein sequence ID" value="PHJ37379.1"/>
    <property type="molecule type" value="Genomic_DNA"/>
</dbReference>
<organism evidence="2 3">
    <name type="scientific">Desulforamulus profundi</name>
    <dbReference type="NCBI Taxonomy" id="1383067"/>
    <lineage>
        <taxon>Bacteria</taxon>
        <taxon>Bacillati</taxon>
        <taxon>Bacillota</taxon>
        <taxon>Clostridia</taxon>
        <taxon>Eubacteriales</taxon>
        <taxon>Peptococcaceae</taxon>
        <taxon>Desulforamulus</taxon>
    </lineage>
</organism>
<feature type="non-terminal residue" evidence="2">
    <location>
        <position position="1"/>
    </location>
</feature>
<dbReference type="Proteomes" id="UP000222564">
    <property type="component" value="Unassembled WGS sequence"/>
</dbReference>
<dbReference type="AlphaFoldDB" id="A0A2C6M8F4"/>
<dbReference type="SUPFAM" id="SSF53098">
    <property type="entry name" value="Ribonuclease H-like"/>
    <property type="match status" value="1"/>
</dbReference>
<protein>
    <recommendedName>
        <fullName evidence="1">Transposase IS4-like domain-containing protein</fullName>
    </recommendedName>
</protein>
<dbReference type="Pfam" id="PF01609">
    <property type="entry name" value="DDE_Tnp_1"/>
    <property type="match status" value="1"/>
</dbReference>
<reference evidence="2 3" key="1">
    <citation type="submission" date="2013-09" db="EMBL/GenBank/DDBJ databases">
        <title>Biodegradation of hydrocarbons in the deep terrestrial subsurface : characterization of a microbial consortium composed of two Desulfotomaculum species originating from a deep geological formation.</title>
        <authorList>
            <person name="Aullo T."/>
            <person name="Berlendis S."/>
            <person name="Lascourreges J.-F."/>
            <person name="Dessort D."/>
            <person name="Saint-Laurent S."/>
            <person name="Schraauwers B."/>
            <person name="Mas J."/>
            <person name="Magot M."/>
            <person name="Ranchou-Peyruse A."/>
        </authorList>
    </citation>
    <scope>NUCLEOTIDE SEQUENCE [LARGE SCALE GENOMIC DNA]</scope>
    <source>
        <strain evidence="2 3">Bs107</strain>
    </source>
</reference>
<evidence type="ECO:0000259" key="1">
    <source>
        <dbReference type="Pfam" id="PF01609"/>
    </source>
</evidence>
<dbReference type="OrthoDB" id="9767746at2"/>